<organism evidence="3">
    <name type="scientific">Dissoconium aciculare CBS 342.82</name>
    <dbReference type="NCBI Taxonomy" id="1314786"/>
    <lineage>
        <taxon>Eukaryota</taxon>
        <taxon>Fungi</taxon>
        <taxon>Dikarya</taxon>
        <taxon>Ascomycota</taxon>
        <taxon>Pezizomycotina</taxon>
        <taxon>Dothideomycetes</taxon>
        <taxon>Dothideomycetidae</taxon>
        <taxon>Mycosphaerellales</taxon>
        <taxon>Dissoconiaceae</taxon>
        <taxon>Dissoconium</taxon>
    </lineage>
</organism>
<evidence type="ECO:0000256" key="1">
    <source>
        <dbReference type="SAM" id="MobiDB-lite"/>
    </source>
</evidence>
<protein>
    <submittedName>
        <fullName evidence="3">Uncharacterized protein</fullName>
    </submittedName>
</protein>
<dbReference type="Proteomes" id="UP000504637">
    <property type="component" value="Unplaced"/>
</dbReference>
<dbReference type="RefSeq" id="XP_033457236.1">
    <property type="nucleotide sequence ID" value="XM_033608673.1"/>
</dbReference>
<keyword evidence="2" id="KW-1185">Reference proteome</keyword>
<reference evidence="3" key="3">
    <citation type="submission" date="2025-08" db="UniProtKB">
        <authorList>
            <consortium name="RefSeq"/>
        </authorList>
    </citation>
    <scope>IDENTIFICATION</scope>
    <source>
        <strain evidence="3">CBS 342.82</strain>
    </source>
</reference>
<proteinExistence type="predicted"/>
<accession>A0A6J3LWR2</accession>
<dbReference type="AlphaFoldDB" id="A0A6J3LWR2"/>
<name>A0A6J3LWR2_9PEZI</name>
<reference evidence="3" key="1">
    <citation type="submission" date="2020-01" db="EMBL/GenBank/DDBJ databases">
        <authorList>
            <consortium name="DOE Joint Genome Institute"/>
            <person name="Haridas S."/>
            <person name="Albert R."/>
            <person name="Binder M."/>
            <person name="Bloem J."/>
            <person name="Labutti K."/>
            <person name="Salamov A."/>
            <person name="Andreopoulos B."/>
            <person name="Baker S.E."/>
            <person name="Barry K."/>
            <person name="Bills G."/>
            <person name="Bluhm B.H."/>
            <person name="Cannon C."/>
            <person name="Castanera R."/>
            <person name="Culley D.E."/>
            <person name="Daum C."/>
            <person name="Ezra D."/>
            <person name="Gonzalez J.B."/>
            <person name="Henrissat B."/>
            <person name="Kuo A."/>
            <person name="Liang C."/>
            <person name="Lipzen A."/>
            <person name="Lutzoni F."/>
            <person name="Magnuson J."/>
            <person name="Mondo S."/>
            <person name="Nolan M."/>
            <person name="Ohm R."/>
            <person name="Pangilinan J."/>
            <person name="Park H.-J."/>
            <person name="Ramirez L."/>
            <person name="Alfaro M."/>
            <person name="Sun H."/>
            <person name="Tritt A."/>
            <person name="Yoshinaga Y."/>
            <person name="Zwiers L.-H."/>
            <person name="Turgeon B.G."/>
            <person name="Goodwin S.B."/>
            <person name="Spatafora J.W."/>
            <person name="Crous P.W."/>
            <person name="Grigoriev I.V."/>
        </authorList>
    </citation>
    <scope>NUCLEOTIDE SEQUENCE</scope>
    <source>
        <strain evidence="3">CBS 342.82</strain>
    </source>
</reference>
<gene>
    <name evidence="3" type="ORF">K489DRAFT_49216</name>
</gene>
<evidence type="ECO:0000313" key="3">
    <source>
        <dbReference type="RefSeq" id="XP_033457236.1"/>
    </source>
</evidence>
<sequence length="152" mass="16997">MISDDQLRHANHPLHGVSDGRHVECRSSTRTQVLYLQGRRVACPDPCLLSRFSTIQYPPTHTHTSDNQSGVHIHILTQHTQPQYALTNSLALILIRQTSLHSQCHACTYGEFSREIALCTLSLGGRVVVVVVERALPSLLHGRRDACISRRC</sequence>
<feature type="region of interest" description="Disordered" evidence="1">
    <location>
        <begin position="1"/>
        <end position="21"/>
    </location>
</feature>
<reference evidence="3" key="2">
    <citation type="submission" date="2020-04" db="EMBL/GenBank/DDBJ databases">
        <authorList>
            <consortium name="NCBI Genome Project"/>
        </authorList>
    </citation>
    <scope>NUCLEOTIDE SEQUENCE</scope>
    <source>
        <strain evidence="3">CBS 342.82</strain>
    </source>
</reference>
<dbReference type="GeneID" id="54366473"/>
<evidence type="ECO:0000313" key="2">
    <source>
        <dbReference type="Proteomes" id="UP000504637"/>
    </source>
</evidence>